<gene>
    <name evidence="1" type="ORF">C5Y83_12295</name>
</gene>
<evidence type="ECO:0000313" key="2">
    <source>
        <dbReference type="Proteomes" id="UP000238322"/>
    </source>
</evidence>
<dbReference type="EMBL" id="PUHY01000010">
    <property type="protein sequence ID" value="PQO34307.1"/>
    <property type="molecule type" value="Genomic_DNA"/>
</dbReference>
<reference evidence="1 2" key="1">
    <citation type="submission" date="2018-02" db="EMBL/GenBank/DDBJ databases">
        <title>Comparative genomes isolates from brazilian mangrove.</title>
        <authorList>
            <person name="Araujo J.E."/>
            <person name="Taketani R.G."/>
            <person name="Silva M.C.P."/>
            <person name="Loureco M.V."/>
            <person name="Andreote F.D."/>
        </authorList>
    </citation>
    <scope>NUCLEOTIDE SEQUENCE [LARGE SCALE GENOMIC DNA]</scope>
    <source>
        <strain evidence="1 2">Hex-1 MGV</strain>
    </source>
</reference>
<dbReference type="AlphaFoldDB" id="A0A2S8FQ77"/>
<protein>
    <submittedName>
        <fullName evidence="1">Uncharacterized protein</fullName>
    </submittedName>
</protein>
<evidence type="ECO:0000313" key="1">
    <source>
        <dbReference type="EMBL" id="PQO34307.1"/>
    </source>
</evidence>
<name>A0A2S8FQ77_9BACT</name>
<sequence>MGTNPSVWFDRMAIERFVRELRGLDQTREGSATLETLSPGECELTIHNADRCGHIQLVATIVRSIYEFEKYEYLRCRLSFEVNPTTFPQIIEDLAEELLTG</sequence>
<comment type="caution">
    <text evidence="1">The sequence shown here is derived from an EMBL/GenBank/DDBJ whole genome shotgun (WGS) entry which is preliminary data.</text>
</comment>
<proteinExistence type="predicted"/>
<dbReference type="Proteomes" id="UP000238322">
    <property type="component" value="Unassembled WGS sequence"/>
</dbReference>
<dbReference type="Pfam" id="PF24716">
    <property type="entry name" value="WapI"/>
    <property type="match status" value="1"/>
</dbReference>
<accession>A0A2S8FQ77</accession>
<dbReference type="InterPro" id="IPR056510">
    <property type="entry name" value="WapI"/>
</dbReference>
<organism evidence="1 2">
    <name type="scientific">Blastopirellula marina</name>
    <dbReference type="NCBI Taxonomy" id="124"/>
    <lineage>
        <taxon>Bacteria</taxon>
        <taxon>Pseudomonadati</taxon>
        <taxon>Planctomycetota</taxon>
        <taxon>Planctomycetia</taxon>
        <taxon>Pirellulales</taxon>
        <taxon>Pirellulaceae</taxon>
        <taxon>Blastopirellula</taxon>
    </lineage>
</organism>